<keyword evidence="3" id="KW-1185">Reference proteome</keyword>
<keyword evidence="2" id="KW-0489">Methyltransferase</keyword>
<dbReference type="InterPro" id="IPR013216">
    <property type="entry name" value="Methyltransf_11"/>
</dbReference>
<dbReference type="InParanoid" id="A0A540VMN5"/>
<reference evidence="2 3" key="1">
    <citation type="submission" date="2019-06" db="EMBL/GenBank/DDBJ databases">
        <title>Genome sequence of Litorilinea aerophila BAA-2444.</title>
        <authorList>
            <person name="Maclea K.S."/>
            <person name="Maurais E.G."/>
            <person name="Iannazzi L.C."/>
        </authorList>
    </citation>
    <scope>NUCLEOTIDE SEQUENCE [LARGE SCALE GENOMIC DNA]</scope>
    <source>
        <strain evidence="2 3">ATCC BAA-2444</strain>
    </source>
</reference>
<proteinExistence type="predicted"/>
<dbReference type="AlphaFoldDB" id="A0A540VMN5"/>
<dbReference type="CDD" id="cd02440">
    <property type="entry name" value="AdoMet_MTases"/>
    <property type="match status" value="1"/>
</dbReference>
<dbReference type="EMBL" id="VIGC01000001">
    <property type="protein sequence ID" value="TQE98008.1"/>
    <property type="molecule type" value="Genomic_DNA"/>
</dbReference>
<dbReference type="SUPFAM" id="SSF53335">
    <property type="entry name" value="S-adenosyl-L-methionine-dependent methyltransferases"/>
    <property type="match status" value="1"/>
</dbReference>
<keyword evidence="2" id="KW-0808">Transferase</keyword>
<organism evidence="2 3">
    <name type="scientific">Litorilinea aerophila</name>
    <dbReference type="NCBI Taxonomy" id="1204385"/>
    <lineage>
        <taxon>Bacteria</taxon>
        <taxon>Bacillati</taxon>
        <taxon>Chloroflexota</taxon>
        <taxon>Caldilineae</taxon>
        <taxon>Caldilineales</taxon>
        <taxon>Caldilineaceae</taxon>
        <taxon>Litorilinea</taxon>
    </lineage>
</organism>
<gene>
    <name evidence="2" type="ORF">FKZ61_01110</name>
</gene>
<sequence length="348" mass="39597">MFHVKHPRQAGARLMTMGKWWPQGLVTLPVRMMGVFEGSGAGAQVNPPVMDYEGSPYRTEFWEGQGREYEDAVERLALQALLPSSGGRLVEVGAGFGRLADLYLGYDQVILFDYSRTLLQEAVRRWGHDPRFLFVAGNLYQLPLASGVADALVMVRVMHHLADVPRALAQIYRVLHRESVAVLEYANKRHLKALLRWLTGRQRWSPMDPSPVEFVKLNFDFHPAWMWEQFARARLVPARQLAVSHFRVPWLKRWVPARSLARLDRLLFTVGGRYPLSPSVFVQVRPQGAEAPRYAGVQAVNDLLACPFCGMEGNFVLTQEDRLFCRSCGTGYARRDGIWDFKEPVDSL</sequence>
<protein>
    <submittedName>
        <fullName evidence="2">Methyltransferase domain-containing protein</fullName>
    </submittedName>
</protein>
<evidence type="ECO:0000313" key="2">
    <source>
        <dbReference type="EMBL" id="TQE98008.1"/>
    </source>
</evidence>
<feature type="domain" description="Methyltransferase type 11" evidence="1">
    <location>
        <begin position="90"/>
        <end position="181"/>
    </location>
</feature>
<dbReference type="Proteomes" id="UP000317371">
    <property type="component" value="Unassembled WGS sequence"/>
</dbReference>
<dbReference type="GO" id="GO:0008757">
    <property type="term" value="F:S-adenosylmethionine-dependent methyltransferase activity"/>
    <property type="evidence" value="ECO:0007669"/>
    <property type="project" value="InterPro"/>
</dbReference>
<dbReference type="Gene3D" id="3.40.50.150">
    <property type="entry name" value="Vaccinia Virus protein VP39"/>
    <property type="match status" value="1"/>
</dbReference>
<dbReference type="InterPro" id="IPR029063">
    <property type="entry name" value="SAM-dependent_MTases_sf"/>
</dbReference>
<evidence type="ECO:0000313" key="3">
    <source>
        <dbReference type="Proteomes" id="UP000317371"/>
    </source>
</evidence>
<dbReference type="OrthoDB" id="9804312at2"/>
<name>A0A540VMN5_9CHLR</name>
<dbReference type="Pfam" id="PF08241">
    <property type="entry name" value="Methyltransf_11"/>
    <property type="match status" value="1"/>
</dbReference>
<evidence type="ECO:0000259" key="1">
    <source>
        <dbReference type="Pfam" id="PF08241"/>
    </source>
</evidence>
<accession>A0A540VMN5</accession>
<dbReference type="GO" id="GO:0032259">
    <property type="term" value="P:methylation"/>
    <property type="evidence" value="ECO:0007669"/>
    <property type="project" value="UniProtKB-KW"/>
</dbReference>
<comment type="caution">
    <text evidence="2">The sequence shown here is derived from an EMBL/GenBank/DDBJ whole genome shotgun (WGS) entry which is preliminary data.</text>
</comment>